<keyword evidence="1" id="KW-0472">Membrane</keyword>
<gene>
    <name evidence="2" type="ORF">LCGC14_2536570</name>
</gene>
<comment type="caution">
    <text evidence="2">The sequence shown here is derived from an EMBL/GenBank/DDBJ whole genome shotgun (WGS) entry which is preliminary data.</text>
</comment>
<protein>
    <recommendedName>
        <fullName evidence="3">YbbR-like domain-containing protein</fullName>
    </recommendedName>
</protein>
<dbReference type="PANTHER" id="PTHR37804:SF1">
    <property type="entry name" value="CDAA REGULATORY PROTEIN CDAR"/>
    <property type="match status" value="1"/>
</dbReference>
<dbReference type="Gene3D" id="2.170.120.30">
    <property type="match status" value="2"/>
</dbReference>
<evidence type="ECO:0000256" key="1">
    <source>
        <dbReference type="SAM" id="Phobius"/>
    </source>
</evidence>
<sequence>MERLRQLLSDVPHFLRTLVWPVARSVRNNVGLASLSIVLGFALWIFVTDTENPTRSGVLPIELAVEPVNVPGDLALSGSPVNVRVRVEVADDVWNTLSTADFKATLDLDGLQAGTYDLPVRVEPLTGRGGLRVTQVIPDTVAVELKSLFSKSVSASVSLEGAPPPGYEASIPELDAETVLVTGTQDRVTLVTQAVASLDLSGRTESLTQAVRLEPRDSRGFLVEGVSLEPSVMNVSVKIEQTQFSRALVISPTVVGTPAAGYDIVSLFADPPVITVFGPQSFVGETATIRTQPLDITGATEDVIRTVSLDLPTGVSVSGGTSVTVTVQIEPGQGTRTLGVTAVIVGLDPDLSVSGPLPLVEVVLLGELPDLQGIRPNDITATINLTGLKEGTHTVSVSVS</sequence>
<keyword evidence="1" id="KW-0812">Transmembrane</keyword>
<reference evidence="2" key="1">
    <citation type="journal article" date="2015" name="Nature">
        <title>Complex archaea that bridge the gap between prokaryotes and eukaryotes.</title>
        <authorList>
            <person name="Spang A."/>
            <person name="Saw J.H."/>
            <person name="Jorgensen S.L."/>
            <person name="Zaremba-Niedzwiedzka K."/>
            <person name="Martijn J."/>
            <person name="Lind A.E."/>
            <person name="van Eijk R."/>
            <person name="Schleper C."/>
            <person name="Guy L."/>
            <person name="Ettema T.J."/>
        </authorList>
    </citation>
    <scope>NUCLEOTIDE SEQUENCE</scope>
</reference>
<organism evidence="2">
    <name type="scientific">marine sediment metagenome</name>
    <dbReference type="NCBI Taxonomy" id="412755"/>
    <lineage>
        <taxon>unclassified sequences</taxon>
        <taxon>metagenomes</taxon>
        <taxon>ecological metagenomes</taxon>
    </lineage>
</organism>
<feature type="transmembrane region" description="Helical" evidence="1">
    <location>
        <begin position="30"/>
        <end position="47"/>
    </location>
</feature>
<dbReference type="InterPro" id="IPR012505">
    <property type="entry name" value="YbbR"/>
</dbReference>
<proteinExistence type="predicted"/>
<dbReference type="AlphaFoldDB" id="A0A0F9DK25"/>
<dbReference type="PANTHER" id="PTHR37804">
    <property type="entry name" value="CDAA REGULATORY PROTEIN CDAR"/>
    <property type="match status" value="1"/>
</dbReference>
<feature type="non-terminal residue" evidence="2">
    <location>
        <position position="400"/>
    </location>
</feature>
<dbReference type="Pfam" id="PF07949">
    <property type="entry name" value="YbbR"/>
    <property type="match status" value="3"/>
</dbReference>
<evidence type="ECO:0000313" key="2">
    <source>
        <dbReference type="EMBL" id="KKL12358.1"/>
    </source>
</evidence>
<dbReference type="InterPro" id="IPR053154">
    <property type="entry name" value="c-di-AMP_regulator"/>
</dbReference>
<dbReference type="Gene3D" id="2.170.120.40">
    <property type="entry name" value="YbbR-like domain"/>
    <property type="match status" value="2"/>
</dbReference>
<keyword evidence="1" id="KW-1133">Transmembrane helix</keyword>
<evidence type="ECO:0008006" key="3">
    <source>
        <dbReference type="Google" id="ProtNLM"/>
    </source>
</evidence>
<dbReference type="EMBL" id="LAZR01041290">
    <property type="protein sequence ID" value="KKL12358.1"/>
    <property type="molecule type" value="Genomic_DNA"/>
</dbReference>
<accession>A0A0F9DK25</accession>
<name>A0A0F9DK25_9ZZZZ</name>